<evidence type="ECO:0000313" key="1">
    <source>
        <dbReference type="EMBL" id="KAF2597100.1"/>
    </source>
</evidence>
<protein>
    <submittedName>
        <fullName evidence="1">Uncharacterized protein</fullName>
    </submittedName>
</protein>
<sequence>MKSPQASMRAAEITGPTGTRCRGLAWLARRTESGERTRRMRLQGQEALKKPLGKDLKGKNLKKFSVLQGEITKTGKKPVVKTGKLPKSTF</sequence>
<proteinExistence type="predicted"/>
<name>A0A8S9KP78_BRACR</name>
<dbReference type="EMBL" id="QGKW02000717">
    <property type="protein sequence ID" value="KAF2597100.1"/>
    <property type="molecule type" value="Genomic_DNA"/>
</dbReference>
<evidence type="ECO:0000313" key="2">
    <source>
        <dbReference type="Proteomes" id="UP000712281"/>
    </source>
</evidence>
<accession>A0A8S9KP78</accession>
<dbReference type="AlphaFoldDB" id="A0A8S9KP78"/>
<comment type="caution">
    <text evidence="1">The sequence shown here is derived from an EMBL/GenBank/DDBJ whole genome shotgun (WGS) entry which is preliminary data.</text>
</comment>
<gene>
    <name evidence="1" type="ORF">F2Q68_00011503</name>
</gene>
<dbReference type="Proteomes" id="UP000712281">
    <property type="component" value="Unassembled WGS sequence"/>
</dbReference>
<organism evidence="1 2">
    <name type="scientific">Brassica cretica</name>
    <name type="common">Mustard</name>
    <dbReference type="NCBI Taxonomy" id="69181"/>
    <lineage>
        <taxon>Eukaryota</taxon>
        <taxon>Viridiplantae</taxon>
        <taxon>Streptophyta</taxon>
        <taxon>Embryophyta</taxon>
        <taxon>Tracheophyta</taxon>
        <taxon>Spermatophyta</taxon>
        <taxon>Magnoliopsida</taxon>
        <taxon>eudicotyledons</taxon>
        <taxon>Gunneridae</taxon>
        <taxon>Pentapetalae</taxon>
        <taxon>rosids</taxon>
        <taxon>malvids</taxon>
        <taxon>Brassicales</taxon>
        <taxon>Brassicaceae</taxon>
        <taxon>Brassiceae</taxon>
        <taxon>Brassica</taxon>
    </lineage>
</organism>
<reference evidence="1" key="1">
    <citation type="submission" date="2019-12" db="EMBL/GenBank/DDBJ databases">
        <title>Genome sequencing and annotation of Brassica cretica.</title>
        <authorList>
            <person name="Studholme D.J."/>
            <person name="Sarris P.F."/>
        </authorList>
    </citation>
    <scope>NUCLEOTIDE SEQUENCE</scope>
    <source>
        <strain evidence="1">PFS-001/15</strain>
        <tissue evidence="1">Leaf</tissue>
    </source>
</reference>